<comment type="caution">
    <text evidence="2">The sequence shown here is derived from an EMBL/GenBank/DDBJ whole genome shotgun (WGS) entry which is preliminary data.</text>
</comment>
<dbReference type="PANTHER" id="PTHR31964:SF113">
    <property type="entry name" value="USPA DOMAIN-CONTAINING PROTEIN"/>
    <property type="match status" value="1"/>
</dbReference>
<proteinExistence type="predicted"/>
<organism evidence="2 3">
    <name type="scientific">Boothiomyces macroporosus</name>
    <dbReference type="NCBI Taxonomy" id="261099"/>
    <lineage>
        <taxon>Eukaryota</taxon>
        <taxon>Fungi</taxon>
        <taxon>Fungi incertae sedis</taxon>
        <taxon>Chytridiomycota</taxon>
        <taxon>Chytridiomycota incertae sedis</taxon>
        <taxon>Chytridiomycetes</taxon>
        <taxon>Rhizophydiales</taxon>
        <taxon>Terramycetaceae</taxon>
        <taxon>Boothiomyces</taxon>
    </lineage>
</organism>
<reference evidence="2" key="1">
    <citation type="submission" date="2020-05" db="EMBL/GenBank/DDBJ databases">
        <title>Phylogenomic resolution of chytrid fungi.</title>
        <authorList>
            <person name="Stajich J.E."/>
            <person name="Amses K."/>
            <person name="Simmons R."/>
            <person name="Seto K."/>
            <person name="Myers J."/>
            <person name="Bonds A."/>
            <person name="Quandt C.A."/>
            <person name="Barry K."/>
            <person name="Liu P."/>
            <person name="Grigoriev I."/>
            <person name="Longcore J.E."/>
            <person name="James T.Y."/>
        </authorList>
    </citation>
    <scope>NUCLEOTIDE SEQUENCE</scope>
    <source>
        <strain evidence="2">PLAUS21</strain>
    </source>
</reference>
<evidence type="ECO:0000259" key="1">
    <source>
        <dbReference type="Pfam" id="PF00582"/>
    </source>
</evidence>
<name>A0AAD5UDS0_9FUNG</name>
<accession>A0AAD5UDS0</accession>
<dbReference type="EMBL" id="JADGKB010000066">
    <property type="protein sequence ID" value="KAJ3255453.1"/>
    <property type="molecule type" value="Genomic_DNA"/>
</dbReference>
<gene>
    <name evidence="2" type="ORF">HK103_006270</name>
</gene>
<dbReference type="PANTHER" id="PTHR31964">
    <property type="entry name" value="ADENINE NUCLEOTIDE ALPHA HYDROLASES-LIKE SUPERFAMILY PROTEIN"/>
    <property type="match status" value="1"/>
</dbReference>
<evidence type="ECO:0000313" key="2">
    <source>
        <dbReference type="EMBL" id="KAJ3255453.1"/>
    </source>
</evidence>
<dbReference type="InterPro" id="IPR014729">
    <property type="entry name" value="Rossmann-like_a/b/a_fold"/>
</dbReference>
<protein>
    <recommendedName>
        <fullName evidence="1">UspA domain-containing protein</fullName>
    </recommendedName>
</protein>
<feature type="domain" description="UspA" evidence="1">
    <location>
        <begin position="26"/>
        <end position="142"/>
    </location>
</feature>
<dbReference type="Pfam" id="PF00582">
    <property type="entry name" value="Usp"/>
    <property type="match status" value="1"/>
</dbReference>
<dbReference type="CDD" id="cd23659">
    <property type="entry name" value="USP_At3g01520-like"/>
    <property type="match status" value="1"/>
</dbReference>
<dbReference type="AlphaFoldDB" id="A0AAD5UDS0"/>
<dbReference type="Gene3D" id="3.40.50.620">
    <property type="entry name" value="HUPs"/>
    <property type="match status" value="1"/>
</dbReference>
<evidence type="ECO:0000313" key="3">
    <source>
        <dbReference type="Proteomes" id="UP001210925"/>
    </source>
</evidence>
<dbReference type="Proteomes" id="UP001210925">
    <property type="component" value="Unassembled WGS sequence"/>
</dbReference>
<dbReference type="SUPFAM" id="SSF52402">
    <property type="entry name" value="Adenine nucleotide alpha hydrolases-like"/>
    <property type="match status" value="1"/>
</dbReference>
<keyword evidence="3" id="KW-1185">Reference proteome</keyword>
<dbReference type="PRINTS" id="PR01438">
    <property type="entry name" value="UNVRSLSTRESS"/>
</dbReference>
<dbReference type="InterPro" id="IPR006015">
    <property type="entry name" value="Universal_stress_UspA"/>
</dbReference>
<dbReference type="InterPro" id="IPR006016">
    <property type="entry name" value="UspA"/>
</dbReference>
<sequence length="143" mass="15723">MKVLVLIPETDYRKTMDFVKSNISTDNELVLLHAYPYVNDTVATPLSLSIYRKEIDAIQEERKKKATDLITPLVVELRDVGYKAQGFVSSGASKLVIDVEVKKIQPDLIVMGKRGLGVVAQAVLGSVSNHVLHTHNVPTVVVA</sequence>